<reference evidence="1 2" key="1">
    <citation type="journal article" date="2018" name="Sci. Rep.">
        <title>Genomic signatures of local adaptation to the degree of environmental predictability in rotifers.</title>
        <authorList>
            <person name="Franch-Gras L."/>
            <person name="Hahn C."/>
            <person name="Garcia-Roger E.M."/>
            <person name="Carmona M.J."/>
            <person name="Serra M."/>
            <person name="Gomez A."/>
        </authorList>
    </citation>
    <scope>NUCLEOTIDE SEQUENCE [LARGE SCALE GENOMIC DNA]</scope>
    <source>
        <strain evidence="1">HYR1</strain>
    </source>
</reference>
<dbReference type="EMBL" id="REGN01004851">
    <property type="protein sequence ID" value="RNA15904.1"/>
    <property type="molecule type" value="Genomic_DNA"/>
</dbReference>
<dbReference type="Proteomes" id="UP000276133">
    <property type="component" value="Unassembled WGS sequence"/>
</dbReference>
<evidence type="ECO:0000313" key="2">
    <source>
        <dbReference type="Proteomes" id="UP000276133"/>
    </source>
</evidence>
<gene>
    <name evidence="1" type="ORF">BpHYR1_053396</name>
</gene>
<keyword evidence="2" id="KW-1185">Reference proteome</keyword>
<accession>A0A3M7QXQ5</accession>
<comment type="caution">
    <text evidence="1">The sequence shown here is derived from an EMBL/GenBank/DDBJ whole genome shotgun (WGS) entry which is preliminary data.</text>
</comment>
<proteinExistence type="predicted"/>
<evidence type="ECO:0000313" key="1">
    <source>
        <dbReference type="EMBL" id="RNA15904.1"/>
    </source>
</evidence>
<organism evidence="1 2">
    <name type="scientific">Brachionus plicatilis</name>
    <name type="common">Marine rotifer</name>
    <name type="synonym">Brachionus muelleri</name>
    <dbReference type="NCBI Taxonomy" id="10195"/>
    <lineage>
        <taxon>Eukaryota</taxon>
        <taxon>Metazoa</taxon>
        <taxon>Spiralia</taxon>
        <taxon>Gnathifera</taxon>
        <taxon>Rotifera</taxon>
        <taxon>Eurotatoria</taxon>
        <taxon>Monogononta</taxon>
        <taxon>Pseudotrocha</taxon>
        <taxon>Ploima</taxon>
        <taxon>Brachionidae</taxon>
        <taxon>Brachionus</taxon>
    </lineage>
</organism>
<sequence length="89" mass="10903">MSVRFFGDRKSLNRKKYLVRYYLNKLKKLTWVIKKRHGLNGRNFRIKSFEPKNDRIDEKEIKTFKFPPFEKLTQENAFSDKLYNLLKLS</sequence>
<dbReference type="AlphaFoldDB" id="A0A3M7QXQ5"/>
<name>A0A3M7QXQ5_BRAPC</name>
<protein>
    <submittedName>
        <fullName evidence="1">Uncharacterized protein</fullName>
    </submittedName>
</protein>